<dbReference type="Gene3D" id="3.10.100.10">
    <property type="entry name" value="Mannose-Binding Protein A, subunit A"/>
    <property type="match status" value="1"/>
</dbReference>
<dbReference type="GeneTree" id="ENSGT01020000230338"/>
<sequence length="177" mass="20428">GANMAGWSFHHILQTSSLRCSVPVKYQHLKTNMVDNVCVLYVGTRTLVEERDIAAPTMRTVLRCPEGWRLLGFRCYFLSTEKKTWESRQDCLERGADLVIIDVSYLSLQQPFLFNLKKRVWIGLTDSVIEGTWKWVDGTPLITGLHSTFFYTDQSPLKAWNDLSCAENLYWICEKVV</sequence>
<dbReference type="GO" id="GO:0009986">
    <property type="term" value="C:cell surface"/>
    <property type="evidence" value="ECO:0007669"/>
    <property type="project" value="TreeGrafter"/>
</dbReference>
<evidence type="ECO:0000259" key="3">
    <source>
        <dbReference type="PROSITE" id="PS50041"/>
    </source>
</evidence>
<dbReference type="PANTHER" id="PTHR46784:SF1">
    <property type="entry name" value="KILLER CELL LECTIN-LIKE RECEPTOR SUBFAMILY B MEMBER 1"/>
    <property type="match status" value="1"/>
</dbReference>
<dbReference type="PROSITE" id="PS50041">
    <property type="entry name" value="C_TYPE_LECTIN_2"/>
    <property type="match status" value="1"/>
</dbReference>
<dbReference type="Pfam" id="PF00059">
    <property type="entry name" value="Lectin_C"/>
    <property type="match status" value="1"/>
</dbReference>
<keyword evidence="5" id="KW-1185">Reference proteome</keyword>
<name>A0A8K9VAH3_ONCMY</name>
<evidence type="ECO:0000313" key="4">
    <source>
        <dbReference type="Ensembl" id="ENSOMYP00000121764.1"/>
    </source>
</evidence>
<dbReference type="AlphaFoldDB" id="A0A8K9VAH3"/>
<evidence type="ECO:0000313" key="5">
    <source>
        <dbReference type="Proteomes" id="UP000694395"/>
    </source>
</evidence>
<dbReference type="SMART" id="SM00034">
    <property type="entry name" value="CLECT"/>
    <property type="match status" value="1"/>
</dbReference>
<keyword evidence="1" id="KW-1133">Transmembrane helix</keyword>
<dbReference type="Ensembl" id="ENSOMYT00000154156.1">
    <property type="protein sequence ID" value="ENSOMYP00000121764.1"/>
    <property type="gene ID" value="ENSOMYG00000073155.1"/>
</dbReference>
<dbReference type="PANTHER" id="PTHR46784">
    <property type="entry name" value="KILLER CELL LECTIN-LIKE RECEPTOR SUBFAMILY B MEMBER 1"/>
    <property type="match status" value="1"/>
</dbReference>
<evidence type="ECO:0000256" key="1">
    <source>
        <dbReference type="ARBA" id="ARBA00022989"/>
    </source>
</evidence>
<keyword evidence="1" id="KW-0472">Membrane</keyword>
<feature type="domain" description="C-type lectin" evidence="3">
    <location>
        <begin position="71"/>
        <end position="174"/>
    </location>
</feature>
<reference evidence="4" key="3">
    <citation type="submission" date="2025-09" db="UniProtKB">
        <authorList>
            <consortium name="Ensembl"/>
        </authorList>
    </citation>
    <scope>IDENTIFICATION</scope>
</reference>
<reference evidence="4" key="1">
    <citation type="submission" date="2020-07" db="EMBL/GenBank/DDBJ databases">
        <title>A long reads based de novo assembly of the rainbow trout Arlee double haploid line genome.</title>
        <authorList>
            <person name="Gao G."/>
            <person name="Palti Y."/>
        </authorList>
    </citation>
    <scope>NUCLEOTIDE SEQUENCE [LARGE SCALE GENOMIC DNA]</scope>
</reference>
<evidence type="ECO:0000256" key="2">
    <source>
        <dbReference type="ARBA" id="ARBA00023157"/>
    </source>
</evidence>
<organism evidence="4 5">
    <name type="scientific">Oncorhynchus mykiss</name>
    <name type="common">Rainbow trout</name>
    <name type="synonym">Salmo gairdneri</name>
    <dbReference type="NCBI Taxonomy" id="8022"/>
    <lineage>
        <taxon>Eukaryota</taxon>
        <taxon>Metazoa</taxon>
        <taxon>Chordata</taxon>
        <taxon>Craniata</taxon>
        <taxon>Vertebrata</taxon>
        <taxon>Euteleostomi</taxon>
        <taxon>Actinopterygii</taxon>
        <taxon>Neopterygii</taxon>
        <taxon>Teleostei</taxon>
        <taxon>Protacanthopterygii</taxon>
        <taxon>Salmoniformes</taxon>
        <taxon>Salmonidae</taxon>
        <taxon>Salmoninae</taxon>
        <taxon>Oncorhynchus</taxon>
    </lineage>
</organism>
<dbReference type="Proteomes" id="UP000694395">
    <property type="component" value="Chromosome 10"/>
</dbReference>
<dbReference type="InterPro" id="IPR001304">
    <property type="entry name" value="C-type_lectin-like"/>
</dbReference>
<reference evidence="4" key="2">
    <citation type="submission" date="2025-08" db="UniProtKB">
        <authorList>
            <consortium name="Ensembl"/>
        </authorList>
    </citation>
    <scope>IDENTIFICATION</scope>
</reference>
<protein>
    <recommendedName>
        <fullName evidence="3">C-type lectin domain-containing protein</fullName>
    </recommendedName>
</protein>
<dbReference type="SUPFAM" id="SSF56436">
    <property type="entry name" value="C-type lectin-like"/>
    <property type="match status" value="1"/>
</dbReference>
<accession>A0A8K9VAH3</accession>
<dbReference type="GO" id="GO:0005886">
    <property type="term" value="C:plasma membrane"/>
    <property type="evidence" value="ECO:0007669"/>
    <property type="project" value="TreeGrafter"/>
</dbReference>
<dbReference type="GO" id="GO:0038023">
    <property type="term" value="F:signaling receptor activity"/>
    <property type="evidence" value="ECO:0007669"/>
    <property type="project" value="TreeGrafter"/>
</dbReference>
<dbReference type="InterPro" id="IPR016187">
    <property type="entry name" value="CTDL_fold"/>
</dbReference>
<proteinExistence type="predicted"/>
<dbReference type="GO" id="GO:0042269">
    <property type="term" value="P:regulation of natural killer cell mediated cytotoxicity"/>
    <property type="evidence" value="ECO:0007669"/>
    <property type="project" value="TreeGrafter"/>
</dbReference>
<dbReference type="InterPro" id="IPR051527">
    <property type="entry name" value="KLR_subfamily_B"/>
</dbReference>
<dbReference type="InterPro" id="IPR016186">
    <property type="entry name" value="C-type_lectin-like/link_sf"/>
</dbReference>
<keyword evidence="2" id="KW-1015">Disulfide bond</keyword>
<keyword evidence="1" id="KW-0812">Transmembrane</keyword>